<feature type="domain" description="DUF6596" evidence="7">
    <location>
        <begin position="193"/>
        <end position="293"/>
    </location>
</feature>
<evidence type="ECO:0000259" key="7">
    <source>
        <dbReference type="Pfam" id="PF20239"/>
    </source>
</evidence>
<dbReference type="Pfam" id="PF08281">
    <property type="entry name" value="Sigma70_r4_2"/>
    <property type="match status" value="1"/>
</dbReference>
<keyword evidence="3" id="KW-0731">Sigma factor</keyword>
<comment type="caution">
    <text evidence="8">The sequence shown here is derived from an EMBL/GenBank/DDBJ whole genome shotgun (WGS) entry which is preliminary data.</text>
</comment>
<dbReference type="InterPro" id="IPR046531">
    <property type="entry name" value="DUF6596"/>
</dbReference>
<evidence type="ECO:0000256" key="3">
    <source>
        <dbReference type="ARBA" id="ARBA00023082"/>
    </source>
</evidence>
<dbReference type="Pfam" id="PF04542">
    <property type="entry name" value="Sigma70_r2"/>
    <property type="match status" value="1"/>
</dbReference>
<evidence type="ECO:0000256" key="2">
    <source>
        <dbReference type="ARBA" id="ARBA00023015"/>
    </source>
</evidence>
<keyword evidence="2" id="KW-0805">Transcription regulation</keyword>
<evidence type="ECO:0000313" key="9">
    <source>
        <dbReference type="EMBL" id="GIL31847.1"/>
    </source>
</evidence>
<evidence type="ECO:0000256" key="1">
    <source>
        <dbReference type="ARBA" id="ARBA00010641"/>
    </source>
</evidence>
<evidence type="ECO:0000259" key="5">
    <source>
        <dbReference type="Pfam" id="PF04542"/>
    </source>
</evidence>
<dbReference type="SUPFAM" id="SSF88946">
    <property type="entry name" value="Sigma2 domain of RNA polymerase sigma factors"/>
    <property type="match status" value="1"/>
</dbReference>
<dbReference type="RefSeq" id="WP_207126868.1">
    <property type="nucleotide sequence ID" value="NZ_BOPO01000084.1"/>
</dbReference>
<protein>
    <submittedName>
        <fullName evidence="8">RNA polymerase sigma-70 factor, ECF subfamily protein</fullName>
    </submittedName>
</protein>
<evidence type="ECO:0000259" key="6">
    <source>
        <dbReference type="Pfam" id="PF08281"/>
    </source>
</evidence>
<dbReference type="InterPro" id="IPR036388">
    <property type="entry name" value="WH-like_DNA-bd_sf"/>
</dbReference>
<organism evidence="8 10">
    <name type="scientific">Actinocatenispora comari</name>
    <dbReference type="NCBI Taxonomy" id="2807577"/>
    <lineage>
        <taxon>Bacteria</taxon>
        <taxon>Bacillati</taxon>
        <taxon>Actinomycetota</taxon>
        <taxon>Actinomycetes</taxon>
        <taxon>Micromonosporales</taxon>
        <taxon>Micromonosporaceae</taxon>
        <taxon>Actinocatenispora</taxon>
    </lineage>
</organism>
<dbReference type="Gene3D" id="1.10.1740.10">
    <property type="match status" value="1"/>
</dbReference>
<feature type="domain" description="RNA polymerase sigma factor 70 region 4 type 2" evidence="6">
    <location>
        <begin position="124"/>
        <end position="175"/>
    </location>
</feature>
<dbReference type="Gene3D" id="1.10.10.10">
    <property type="entry name" value="Winged helix-like DNA-binding domain superfamily/Winged helix DNA-binding domain"/>
    <property type="match status" value="1"/>
</dbReference>
<dbReference type="GO" id="GO:0006352">
    <property type="term" value="P:DNA-templated transcription initiation"/>
    <property type="evidence" value="ECO:0007669"/>
    <property type="project" value="InterPro"/>
</dbReference>
<proteinExistence type="inferred from homology"/>
<dbReference type="InterPro" id="IPR013325">
    <property type="entry name" value="RNA_pol_sigma_r2"/>
</dbReference>
<keyword evidence="10" id="KW-1185">Reference proteome</keyword>
<dbReference type="PANTHER" id="PTHR47756">
    <property type="entry name" value="BLL6612 PROTEIN-RELATED"/>
    <property type="match status" value="1"/>
</dbReference>
<evidence type="ECO:0000313" key="10">
    <source>
        <dbReference type="Proteomes" id="UP000614996"/>
    </source>
</evidence>
<name>A0A8J4EMW7_9ACTN</name>
<dbReference type="GO" id="GO:0016987">
    <property type="term" value="F:sigma factor activity"/>
    <property type="evidence" value="ECO:0007669"/>
    <property type="project" value="UniProtKB-KW"/>
</dbReference>
<accession>A0A8J4EMW7</accession>
<reference evidence="8" key="2">
    <citation type="submission" date="2021-02" db="EMBL/GenBank/DDBJ databases">
        <title>Whole genome shotgun sequence of Actinocatenispora sp. strain NUM-2625.</title>
        <authorList>
            <person name="Oyunbileg N."/>
            <person name="Iizaka Y."/>
            <person name="Davaapurev BO."/>
            <person name="Fukumoto A."/>
            <person name="Batkhuu J."/>
            <person name="Anzai Y."/>
        </authorList>
    </citation>
    <scope>NUCLEOTIDE SEQUENCE</scope>
    <source>
        <strain evidence="8">NUM-2625</strain>
    </source>
</reference>
<dbReference type="EMBL" id="BOPO01000084">
    <property type="protein sequence ID" value="GIL29198.1"/>
    <property type="molecule type" value="Genomic_DNA"/>
</dbReference>
<keyword evidence="4" id="KW-0804">Transcription</keyword>
<dbReference type="PANTHER" id="PTHR47756:SF2">
    <property type="entry name" value="BLL6612 PROTEIN"/>
    <property type="match status" value="1"/>
</dbReference>
<dbReference type="SUPFAM" id="SSF88659">
    <property type="entry name" value="Sigma3 and sigma4 domains of RNA polymerase sigma factors"/>
    <property type="match status" value="1"/>
</dbReference>
<dbReference type="AlphaFoldDB" id="A0A8J4EMW7"/>
<gene>
    <name evidence="8" type="ORF">NUM_44520</name>
    <name evidence="9" type="ORF">NUM_71010</name>
</gene>
<reference evidence="10" key="1">
    <citation type="journal article" date="2021" name="Int. J. Syst. Evol. Microbiol.">
        <title>Actinocatenispora comari sp. nov., an endophytic actinomycete isolated from aerial parts of Comarum salesowianum.</title>
        <authorList>
            <person name="Oyunbileg N."/>
            <person name="Iizaka Y."/>
            <person name="Hamada M."/>
            <person name="Davaapurev B.O."/>
            <person name="Fukumoto A."/>
            <person name="Tsetseg B."/>
            <person name="Kato F."/>
            <person name="Tamura T."/>
            <person name="Batkhuu J."/>
            <person name="Anzai Y."/>
        </authorList>
    </citation>
    <scope>NUCLEOTIDE SEQUENCE [LARGE SCALE GENOMIC DNA]</scope>
    <source>
        <strain evidence="10">NUM-2625</strain>
    </source>
</reference>
<evidence type="ECO:0000256" key="4">
    <source>
        <dbReference type="ARBA" id="ARBA00023163"/>
    </source>
</evidence>
<dbReference type="GO" id="GO:0003677">
    <property type="term" value="F:DNA binding"/>
    <property type="evidence" value="ECO:0007669"/>
    <property type="project" value="InterPro"/>
</dbReference>
<sequence length="420" mass="45990">MPDPSRAPDDPGNASTVALIRVFKQERAAILATLVRQLGDLTRAEDAVQDAFTTATRVWRQDGVPPNPGGWLTVTARRRAIDQLRRDRSRADRTARLAELMRLDTAEHPAVPHDVIDDDRLRLIFTCCHPALGTEARIALTLRVVAGLTTAEIASAFLVAEPTMGKRIVRAKRRLADARVRYRVPDRTALAGRLDGVLHVLYLIFNEGYSATPGDHLVRTVLCAEGLRLSRLLTELMPDQPETWGLLALMLLLDARRGARVDAAGRYVPWERQDRACWDDAAIAAGTTALRRALELRRPGRYQVEAAIAAELLQAGRTDWARIADLYGALARLAPSSVVALNRAAAVGLAAGPRAGLVLLEPLLADPALRQYQPLHATHADLLRRAGATGAAAAYQRAIALTVNPVQRDELQRRLDDLGR</sequence>
<dbReference type="Pfam" id="PF20239">
    <property type="entry name" value="DUF6596"/>
    <property type="match status" value="1"/>
</dbReference>
<dbReference type="InterPro" id="IPR007627">
    <property type="entry name" value="RNA_pol_sigma70_r2"/>
</dbReference>
<comment type="similarity">
    <text evidence="1">Belongs to the sigma-70 factor family. ECF subfamily.</text>
</comment>
<dbReference type="InterPro" id="IPR013249">
    <property type="entry name" value="RNA_pol_sigma70_r4_t2"/>
</dbReference>
<dbReference type="InterPro" id="IPR013324">
    <property type="entry name" value="RNA_pol_sigma_r3/r4-like"/>
</dbReference>
<dbReference type="Proteomes" id="UP000614996">
    <property type="component" value="Unassembled WGS sequence"/>
</dbReference>
<dbReference type="EMBL" id="BOPO01000150">
    <property type="protein sequence ID" value="GIL31847.1"/>
    <property type="molecule type" value="Genomic_DNA"/>
</dbReference>
<evidence type="ECO:0000313" key="8">
    <source>
        <dbReference type="EMBL" id="GIL29198.1"/>
    </source>
</evidence>
<feature type="domain" description="RNA polymerase sigma-70 region 2" evidence="5">
    <location>
        <begin position="23"/>
        <end position="88"/>
    </location>
</feature>